<evidence type="ECO:0000313" key="2">
    <source>
        <dbReference type="Proteomes" id="UP000265816"/>
    </source>
</evidence>
<evidence type="ECO:0000313" key="1">
    <source>
        <dbReference type="EMBL" id="RID87881.1"/>
    </source>
</evidence>
<accession>A0A398BF44</accession>
<sequence>MDLEIIWEKFLSSLNQEPKINNAYYKKVAGIPFLYLSVMEGTDGDYIGKAIRLHSASAMKGKQLHSETFFVRNNEGLFVYRHRFFVPLRKMFCCGNLCTDCIRLETQSITEQ</sequence>
<name>A0A398BF44_9BACI</name>
<comment type="caution">
    <text evidence="1">The sequence shown here is derived from an EMBL/GenBank/DDBJ whole genome shotgun (WGS) entry which is preliminary data.</text>
</comment>
<dbReference type="Proteomes" id="UP000265816">
    <property type="component" value="Unassembled WGS sequence"/>
</dbReference>
<gene>
    <name evidence="1" type="ORF">D1970_03330</name>
</gene>
<protein>
    <submittedName>
        <fullName evidence="1">Uncharacterized protein</fullName>
    </submittedName>
</protein>
<dbReference type="RefSeq" id="WP_119111453.1">
    <property type="nucleotide sequence ID" value="NZ_CBCSEO010000001.1"/>
</dbReference>
<dbReference type="OrthoDB" id="2988713at2"/>
<dbReference type="EMBL" id="QWVT01000008">
    <property type="protein sequence ID" value="RID87881.1"/>
    <property type="molecule type" value="Genomic_DNA"/>
</dbReference>
<organism evidence="1 2">
    <name type="scientific">Mesobacillus zeae</name>
    <dbReference type="NCBI Taxonomy" id="1917180"/>
    <lineage>
        <taxon>Bacteria</taxon>
        <taxon>Bacillati</taxon>
        <taxon>Bacillota</taxon>
        <taxon>Bacilli</taxon>
        <taxon>Bacillales</taxon>
        <taxon>Bacillaceae</taxon>
        <taxon>Mesobacillus</taxon>
    </lineage>
</organism>
<dbReference type="AlphaFoldDB" id="A0A398BF44"/>
<keyword evidence="2" id="KW-1185">Reference proteome</keyword>
<proteinExistence type="predicted"/>
<reference evidence="1 2" key="1">
    <citation type="submission" date="2018-08" db="EMBL/GenBank/DDBJ databases">
        <title>Bacillus jemisoniae sp. nov., Bacillus chryseoplanitiae sp. nov., Bacillus resnikiae sp. nov., and Bacillus frankliniae sp. nov., isolated from Viking spacecraft and associated surfaces.</title>
        <authorList>
            <person name="Seuylemezian A."/>
            <person name="Vaishampayan P."/>
        </authorList>
    </citation>
    <scope>NUCLEOTIDE SEQUENCE [LARGE SCALE GENOMIC DNA]</scope>
    <source>
        <strain evidence="1 2">JJ-247</strain>
    </source>
</reference>